<reference evidence="13" key="1">
    <citation type="submission" date="2021-01" db="EMBL/GenBank/DDBJ databases">
        <authorList>
            <person name="Zahm M."/>
            <person name="Roques C."/>
            <person name="Cabau C."/>
            <person name="Klopp C."/>
            <person name="Donnadieu C."/>
            <person name="Jouanno E."/>
            <person name="Lampietro C."/>
            <person name="Louis A."/>
            <person name="Herpin A."/>
            <person name="Echchiki A."/>
            <person name="Berthelot C."/>
            <person name="Parey E."/>
            <person name="Roest-Crollius H."/>
            <person name="Braasch I."/>
            <person name="Postlethwait J."/>
            <person name="Bobe J."/>
            <person name="Montfort J."/>
            <person name="Bouchez O."/>
            <person name="Begum T."/>
            <person name="Mejri S."/>
            <person name="Adams A."/>
            <person name="Chen W.-J."/>
            <person name="Guiguen Y."/>
        </authorList>
    </citation>
    <scope>NUCLEOTIDE SEQUENCE</scope>
    <source>
        <strain evidence="13">YG-15Mar2019-1</strain>
        <tissue evidence="13">Brain</tissue>
    </source>
</reference>
<comment type="subcellular location">
    <subcellularLocation>
        <location evidence="1">Cytoplasmic vesicle</location>
        <location evidence="1">Secretory vesicle</location>
    </subcellularLocation>
    <subcellularLocation>
        <location evidence="2">Secreted</location>
    </subcellularLocation>
</comment>
<name>A0A9D3SUU8_MEGAT</name>
<evidence type="ECO:0000256" key="8">
    <source>
        <dbReference type="ARBA" id="ARBA00022858"/>
    </source>
</evidence>
<feature type="signal peptide" evidence="12">
    <location>
        <begin position="1"/>
        <end position="28"/>
    </location>
</feature>
<keyword evidence="7 12" id="KW-0732">Signal</keyword>
<feature type="chain" id="PRO_5039064213" description="Neurotensin/neuromedin N" evidence="12">
    <location>
        <begin position="29"/>
        <end position="160"/>
    </location>
</feature>
<evidence type="ECO:0000256" key="1">
    <source>
        <dbReference type="ARBA" id="ARBA00004398"/>
    </source>
</evidence>
<keyword evidence="8" id="KW-0838">Vasoactive</keyword>
<dbReference type="AlphaFoldDB" id="A0A9D3SUU8"/>
<dbReference type="GO" id="GO:0030133">
    <property type="term" value="C:transport vesicle"/>
    <property type="evidence" value="ECO:0007669"/>
    <property type="project" value="UniProtKB-SubCell"/>
</dbReference>
<dbReference type="Proteomes" id="UP001046870">
    <property type="component" value="Chromosome 23"/>
</dbReference>
<evidence type="ECO:0000256" key="7">
    <source>
        <dbReference type="ARBA" id="ARBA00022729"/>
    </source>
</evidence>
<evidence type="ECO:0000313" key="14">
    <source>
        <dbReference type="Proteomes" id="UP001046870"/>
    </source>
</evidence>
<keyword evidence="6" id="KW-0165">Cleavage on pair of basic residues</keyword>
<dbReference type="Pfam" id="PF07421">
    <property type="entry name" value="Pro-NT_NN"/>
    <property type="match status" value="1"/>
</dbReference>
<keyword evidence="14" id="KW-1185">Reference proteome</keyword>
<dbReference type="OrthoDB" id="9929102at2759"/>
<dbReference type="GO" id="GO:0005576">
    <property type="term" value="C:extracellular region"/>
    <property type="evidence" value="ECO:0007669"/>
    <property type="project" value="UniProtKB-SubCell"/>
</dbReference>
<dbReference type="GO" id="GO:0005184">
    <property type="term" value="F:neuropeptide hormone activity"/>
    <property type="evidence" value="ECO:0007669"/>
    <property type="project" value="InterPro"/>
</dbReference>
<evidence type="ECO:0000256" key="6">
    <source>
        <dbReference type="ARBA" id="ARBA00022685"/>
    </source>
</evidence>
<accession>A0A9D3SUU8</accession>
<evidence type="ECO:0000256" key="3">
    <source>
        <dbReference type="ARBA" id="ARBA00009827"/>
    </source>
</evidence>
<proteinExistence type="inferred from homology"/>
<dbReference type="PANTHER" id="PTHR15356:SF0">
    <property type="entry name" value="NEUROTENSIN_NEUROMEDIN N"/>
    <property type="match status" value="1"/>
</dbReference>
<keyword evidence="9" id="KW-0968">Cytoplasmic vesicle</keyword>
<evidence type="ECO:0000256" key="10">
    <source>
        <dbReference type="ARBA" id="ARBA00025449"/>
    </source>
</evidence>
<evidence type="ECO:0000256" key="4">
    <source>
        <dbReference type="ARBA" id="ARBA00016213"/>
    </source>
</evidence>
<dbReference type="PANTHER" id="PTHR15356">
    <property type="entry name" value="NEUROTENSIN/NEUROMEDIN N"/>
    <property type="match status" value="1"/>
</dbReference>
<gene>
    <name evidence="13" type="ORF">MATL_G00244520</name>
</gene>
<sequence length="160" mass="18414">MHTDRGSRKMRVPIVCVVFLFLAQEGICSDADQERKAIEEELLSDLITSKVNRPQRRVSLLDACELIHSLDERGQEVWLGVGEGLVSREPFTTETLEALFNLHTLCRILQPRQSAPEYSDPLNTDSSEIAPKRKSPYILKRQLHTSKARRPYILRRSTHY</sequence>
<evidence type="ECO:0000256" key="12">
    <source>
        <dbReference type="SAM" id="SignalP"/>
    </source>
</evidence>
<evidence type="ECO:0000256" key="5">
    <source>
        <dbReference type="ARBA" id="ARBA00022525"/>
    </source>
</evidence>
<evidence type="ECO:0000256" key="9">
    <source>
        <dbReference type="ARBA" id="ARBA00023329"/>
    </source>
</evidence>
<dbReference type="InterPro" id="IPR008055">
    <property type="entry name" value="NeurotensiN"/>
</dbReference>
<keyword evidence="5" id="KW-0964">Secreted</keyword>
<comment type="function">
    <text evidence="10">Neurotensin may play an endocrine or paracrine role in the regulation of fat metabolism. It causes contraction of smooth muscle.</text>
</comment>
<dbReference type="PRINTS" id="PR01668">
    <property type="entry name" value="NEUROTENSIN"/>
</dbReference>
<comment type="subunit">
    <text evidence="11">Interacts with NTSR1. Interacts with SORT1. Interacts with SORL1.</text>
</comment>
<dbReference type="EMBL" id="JAFDVH010000023">
    <property type="protein sequence ID" value="KAG7455766.1"/>
    <property type="molecule type" value="Genomic_DNA"/>
</dbReference>
<evidence type="ECO:0000256" key="2">
    <source>
        <dbReference type="ARBA" id="ARBA00004613"/>
    </source>
</evidence>
<organism evidence="13 14">
    <name type="scientific">Megalops atlanticus</name>
    <name type="common">Tarpon</name>
    <name type="synonym">Clupea gigantea</name>
    <dbReference type="NCBI Taxonomy" id="7932"/>
    <lineage>
        <taxon>Eukaryota</taxon>
        <taxon>Metazoa</taxon>
        <taxon>Chordata</taxon>
        <taxon>Craniata</taxon>
        <taxon>Vertebrata</taxon>
        <taxon>Euteleostomi</taxon>
        <taxon>Actinopterygii</taxon>
        <taxon>Neopterygii</taxon>
        <taxon>Teleostei</taxon>
        <taxon>Elopiformes</taxon>
        <taxon>Megalopidae</taxon>
        <taxon>Megalops</taxon>
    </lineage>
</organism>
<evidence type="ECO:0000256" key="11">
    <source>
        <dbReference type="ARBA" id="ARBA00046937"/>
    </source>
</evidence>
<protein>
    <recommendedName>
        <fullName evidence="4">Neurotensin/neuromedin N</fullName>
    </recommendedName>
</protein>
<comment type="similarity">
    <text evidence="3">Belongs to the neurotensin family.</text>
</comment>
<evidence type="ECO:0000313" key="13">
    <source>
        <dbReference type="EMBL" id="KAG7455766.1"/>
    </source>
</evidence>
<comment type="caution">
    <text evidence="13">The sequence shown here is derived from an EMBL/GenBank/DDBJ whole genome shotgun (WGS) entry which is preliminary data.</text>
</comment>
<dbReference type="GO" id="GO:0097746">
    <property type="term" value="P:blood vessel diameter maintenance"/>
    <property type="evidence" value="ECO:0007669"/>
    <property type="project" value="UniProtKB-KW"/>
</dbReference>